<dbReference type="SUPFAM" id="SSF55073">
    <property type="entry name" value="Nucleotide cyclase"/>
    <property type="match status" value="1"/>
</dbReference>
<dbReference type="Pfam" id="PF13424">
    <property type="entry name" value="TPR_12"/>
    <property type="match status" value="1"/>
</dbReference>
<feature type="repeat" description="TPR" evidence="1">
    <location>
        <begin position="609"/>
        <end position="642"/>
    </location>
</feature>
<dbReference type="Gene3D" id="3.30.70.270">
    <property type="match status" value="1"/>
</dbReference>
<evidence type="ECO:0000259" key="2">
    <source>
        <dbReference type="PROSITE" id="PS50887"/>
    </source>
</evidence>
<feature type="repeat" description="TPR" evidence="1">
    <location>
        <begin position="643"/>
        <end position="676"/>
    </location>
</feature>
<keyword evidence="4" id="KW-1185">Reference proteome</keyword>
<dbReference type="SMART" id="SM00267">
    <property type="entry name" value="GGDEF"/>
    <property type="match status" value="1"/>
</dbReference>
<keyword evidence="1" id="KW-0802">TPR repeat</keyword>
<dbReference type="PANTHER" id="PTHR33121:SF71">
    <property type="entry name" value="OXYGEN SENSOR PROTEIN DOSP"/>
    <property type="match status" value="1"/>
</dbReference>
<reference evidence="3 4" key="1">
    <citation type="journal article" date="2017" name="Int. J. Syst. Evol. Microbiol.">
        <title>Desulfovibrio senegalensis sp. nov., a mesophilic sulfate reducer isolated from marine sediment.</title>
        <authorList>
            <person name="Thioye A."/>
            <person name="Gam Z.B.A."/>
            <person name="Mbengue M."/>
            <person name="Cayol J.L."/>
            <person name="Joseph-Bartoli M."/>
            <person name="Toure-Kane C."/>
            <person name="Labat M."/>
        </authorList>
    </citation>
    <scope>NUCLEOTIDE SEQUENCE [LARGE SCALE GENOMIC DNA]</scope>
    <source>
        <strain evidence="3 4">DSM 101509</strain>
    </source>
</reference>
<dbReference type="NCBIfam" id="TIGR00254">
    <property type="entry name" value="GGDEF"/>
    <property type="match status" value="1"/>
</dbReference>
<evidence type="ECO:0000313" key="4">
    <source>
        <dbReference type="Proteomes" id="UP000438699"/>
    </source>
</evidence>
<dbReference type="Proteomes" id="UP000438699">
    <property type="component" value="Unassembled WGS sequence"/>
</dbReference>
<dbReference type="InterPro" id="IPR029787">
    <property type="entry name" value="Nucleotide_cyclase"/>
</dbReference>
<accession>A0A6N6N1G8</accession>
<evidence type="ECO:0000256" key="1">
    <source>
        <dbReference type="PROSITE-ProRule" id="PRU00339"/>
    </source>
</evidence>
<dbReference type="SMART" id="SM00028">
    <property type="entry name" value="TPR"/>
    <property type="match status" value="4"/>
</dbReference>
<dbReference type="InterPro" id="IPR000160">
    <property type="entry name" value="GGDEF_dom"/>
</dbReference>
<dbReference type="Pfam" id="PF00990">
    <property type="entry name" value="GGDEF"/>
    <property type="match status" value="1"/>
</dbReference>
<name>A0A6N6N1G8_9BACT</name>
<protein>
    <submittedName>
        <fullName evidence="3">Diguanylate cyclase</fullName>
    </submittedName>
</protein>
<feature type="domain" description="GGDEF" evidence="2">
    <location>
        <begin position="163"/>
        <end position="308"/>
    </location>
</feature>
<evidence type="ECO:0000313" key="3">
    <source>
        <dbReference type="EMBL" id="KAB1438810.1"/>
    </source>
</evidence>
<comment type="caution">
    <text evidence="3">The sequence shown here is derived from an EMBL/GenBank/DDBJ whole genome shotgun (WGS) entry which is preliminary data.</text>
</comment>
<dbReference type="Gene3D" id="1.25.40.10">
    <property type="entry name" value="Tetratricopeptide repeat domain"/>
    <property type="match status" value="1"/>
</dbReference>
<dbReference type="InterPro" id="IPR019734">
    <property type="entry name" value="TPR_rpt"/>
</dbReference>
<dbReference type="InterPro" id="IPR050706">
    <property type="entry name" value="Cyclic-di-GMP_PDE-like"/>
</dbReference>
<dbReference type="AlphaFoldDB" id="A0A6N6N1G8"/>
<dbReference type="InterPro" id="IPR043128">
    <property type="entry name" value="Rev_trsase/Diguanyl_cyclase"/>
</dbReference>
<dbReference type="PROSITE" id="PS50887">
    <property type="entry name" value="GGDEF"/>
    <property type="match status" value="1"/>
</dbReference>
<dbReference type="CDD" id="cd01949">
    <property type="entry name" value="GGDEF"/>
    <property type="match status" value="1"/>
</dbReference>
<sequence length="808" mass="89970">MRTKQDAFVDGCMTLTRQQLIDCEHALKDALAGFLSFSSYSLFFPRTDEDPQEAGARAQPEYRREDRELLLPLVLRGRLLGYFVARGVKLAAPKVGPTYIMALATAVLERMALERRVIIDPLTSLYNRDFFLSELTRSIEQVQDCLHTGTCSAKPLDMPTFSGTFGVIFVDLDRFRRVCERYGYLVGDDMVAEVGRLLDLVCPHHVSAARFGNDKFAILLPDAKPKACFQLAEVIREGIDKLSFVDDVTGDTIRFSASVGYANYPQALDGPQFRKSPAEQARVLLRRARRAVSTAKDLGRNRVFAYADILEKGGKVLEMLPMERMAVSLGGNVRARVGQRFLVSSPRSRQLATAAITEDEHLSGRYPTLYKGEAVLIEVQEEMAFAELLHAGDPAFPVSAGDRLRLVAEHESIFEPRTETDDMSRKEPATGLYAYRDFISRFETARQSESRFGLALVRLLDEPGEHPGTYQDFMDSMARSIREQGMEIFGENAMAGRYGLGGVIFHVPDVDGPGLRAAASALEKLASEHLDITVAIGGAVYPYLNFRRTDMLDNSRKALDHASLLPEPCVAVFDSVSMNLVADRLFTDGDIYGAVEEYKLALLADAGNLLARNSLGICYAQLGKLAEARQEFSAVLEIDPTDAMALYNLGWANHRLGRLDKAREAYELCLKQDSEHVFSMIRLGNLAERDKDLKQALRWYSGAQDLPGGERLVLRSMARVHRALGDHEQCRECLHLALNANHNDDQAMHMLAGLYLETGEDPQIAEVLARQSAALNPARDEYWETLVRALLEQGKDEEARKVRGRAAG</sequence>
<dbReference type="SUPFAM" id="SSF48452">
    <property type="entry name" value="TPR-like"/>
    <property type="match status" value="2"/>
</dbReference>
<proteinExistence type="predicted"/>
<dbReference type="PANTHER" id="PTHR33121">
    <property type="entry name" value="CYCLIC DI-GMP PHOSPHODIESTERASE PDEF"/>
    <property type="match status" value="1"/>
</dbReference>
<organism evidence="3 4">
    <name type="scientific">Pseudodesulfovibrio senegalensis</name>
    <dbReference type="NCBI Taxonomy" id="1721087"/>
    <lineage>
        <taxon>Bacteria</taxon>
        <taxon>Pseudomonadati</taxon>
        <taxon>Thermodesulfobacteriota</taxon>
        <taxon>Desulfovibrionia</taxon>
        <taxon>Desulfovibrionales</taxon>
        <taxon>Desulfovibrionaceae</taxon>
    </lineage>
</organism>
<dbReference type="InterPro" id="IPR011990">
    <property type="entry name" value="TPR-like_helical_dom_sf"/>
</dbReference>
<dbReference type="PROSITE" id="PS50005">
    <property type="entry name" value="TPR"/>
    <property type="match status" value="2"/>
</dbReference>
<dbReference type="GO" id="GO:0071111">
    <property type="term" value="F:cyclic-guanylate-specific phosphodiesterase activity"/>
    <property type="evidence" value="ECO:0007669"/>
    <property type="project" value="InterPro"/>
</dbReference>
<gene>
    <name evidence="3" type="ORF">F8A88_15230</name>
</gene>
<dbReference type="EMBL" id="WAIE01000010">
    <property type="protein sequence ID" value="KAB1438810.1"/>
    <property type="molecule type" value="Genomic_DNA"/>
</dbReference>
<dbReference type="OrthoDB" id="5430072at2"/>